<dbReference type="STRING" id="888743.HMPREF9141_0403"/>
<dbReference type="eggNOG" id="ENOG502Z9M8">
    <property type="taxonomic scope" value="Bacteria"/>
</dbReference>
<keyword evidence="1" id="KW-0732">Signal</keyword>
<proteinExistence type="predicted"/>
<evidence type="ECO:0000313" key="2">
    <source>
        <dbReference type="EMBL" id="EGC21045.1"/>
    </source>
</evidence>
<dbReference type="EMBL" id="AEWX01000004">
    <property type="protein sequence ID" value="EGC21045.1"/>
    <property type="molecule type" value="Genomic_DNA"/>
</dbReference>
<dbReference type="Proteomes" id="UP000005697">
    <property type="component" value="Unassembled WGS sequence"/>
</dbReference>
<evidence type="ECO:0008006" key="4">
    <source>
        <dbReference type="Google" id="ProtNLM"/>
    </source>
</evidence>
<protein>
    <recommendedName>
        <fullName evidence="4">Outer membrane insertion signal domain protein</fullName>
    </recommendedName>
</protein>
<name>F0F487_9BACT</name>
<dbReference type="AlphaFoldDB" id="F0F487"/>
<dbReference type="HOGENOM" id="CLU_082062_0_0_10"/>
<sequence>MRTDREAGTYALRKPCILHALITIPKTMTKNLFKMACAAALSLVSFTANAQKLHFVSELETAHLWRGLEVSKGLTFDNDVSISDNNDHFRFGLWGGMQTDGDYKEFDYYASYTHGGFKLAVWDIYNFSDGIYANDKAYRIFNYNARTTGHFIDAAVSYDFGEKFPLSLSWSTILAGRDRGALNDKNLYSTFVQASYKVYEDEDFVVTPSVGAAFALSPEDGSHATFYGKSAGVNDVRVNVTYKLKIGKHPMPVTATAMWSPEANKGYFRASIKLLDI</sequence>
<feature type="chain" id="PRO_5003247710" description="Outer membrane insertion signal domain protein" evidence="1">
    <location>
        <begin position="51"/>
        <end position="277"/>
    </location>
</feature>
<feature type="signal peptide" evidence="1">
    <location>
        <begin position="1"/>
        <end position="50"/>
    </location>
</feature>
<keyword evidence="3" id="KW-1185">Reference proteome</keyword>
<comment type="caution">
    <text evidence="2">The sequence shown here is derived from an EMBL/GenBank/DDBJ whole genome shotgun (WGS) entry which is preliminary data.</text>
</comment>
<gene>
    <name evidence="2" type="ORF">HMPREF9141_0403</name>
</gene>
<evidence type="ECO:0000256" key="1">
    <source>
        <dbReference type="SAM" id="SignalP"/>
    </source>
</evidence>
<evidence type="ECO:0000313" key="3">
    <source>
        <dbReference type="Proteomes" id="UP000005697"/>
    </source>
</evidence>
<organism evidence="2 3">
    <name type="scientific">Prevotella multiformis DSM 16608</name>
    <dbReference type="NCBI Taxonomy" id="888743"/>
    <lineage>
        <taxon>Bacteria</taxon>
        <taxon>Pseudomonadati</taxon>
        <taxon>Bacteroidota</taxon>
        <taxon>Bacteroidia</taxon>
        <taxon>Bacteroidales</taxon>
        <taxon>Prevotellaceae</taxon>
        <taxon>Prevotella</taxon>
    </lineage>
</organism>
<reference evidence="2 3" key="1">
    <citation type="submission" date="2011-01" db="EMBL/GenBank/DDBJ databases">
        <authorList>
            <person name="Muzny D."/>
            <person name="Qin X."/>
            <person name="Deng J."/>
            <person name="Jiang H."/>
            <person name="Liu Y."/>
            <person name="Qu J."/>
            <person name="Song X.-Z."/>
            <person name="Zhang L."/>
            <person name="Thornton R."/>
            <person name="Coyle M."/>
            <person name="Francisco L."/>
            <person name="Jackson L."/>
            <person name="Javaid M."/>
            <person name="Korchina V."/>
            <person name="Kovar C."/>
            <person name="Mata R."/>
            <person name="Mathew T."/>
            <person name="Ngo R."/>
            <person name="Nguyen L."/>
            <person name="Nguyen N."/>
            <person name="Okwuonu G."/>
            <person name="Ongeri F."/>
            <person name="Pham C."/>
            <person name="Simmons D."/>
            <person name="Wilczek-Boney K."/>
            <person name="Hale W."/>
            <person name="Jakkamsetti A."/>
            <person name="Pham P."/>
            <person name="Ruth R."/>
            <person name="San Lucas F."/>
            <person name="Warren J."/>
            <person name="Zhang J."/>
            <person name="Zhao Z."/>
            <person name="Zhou C."/>
            <person name="Zhu D."/>
            <person name="Lee S."/>
            <person name="Bess C."/>
            <person name="Blankenburg K."/>
            <person name="Forbes L."/>
            <person name="Fu Q."/>
            <person name="Gubbala S."/>
            <person name="Hirani K."/>
            <person name="Jayaseelan J.C."/>
            <person name="Lara F."/>
            <person name="Munidasa M."/>
            <person name="Palculict T."/>
            <person name="Patil S."/>
            <person name="Pu L.-L."/>
            <person name="Saada N."/>
            <person name="Tang L."/>
            <person name="Weissenberger G."/>
            <person name="Zhu Y."/>
            <person name="Hemphill L."/>
            <person name="Shang Y."/>
            <person name="Youmans B."/>
            <person name="Ayvaz T."/>
            <person name="Ross M."/>
            <person name="Santibanez J."/>
            <person name="Aqrawi P."/>
            <person name="Gross S."/>
            <person name="Joshi V."/>
            <person name="Fowler G."/>
            <person name="Nazareth L."/>
            <person name="Reid J."/>
            <person name="Worley K."/>
            <person name="Petrosino J."/>
            <person name="Highlander S."/>
            <person name="Gibbs R."/>
        </authorList>
    </citation>
    <scope>NUCLEOTIDE SEQUENCE [LARGE SCALE GENOMIC DNA]</scope>
    <source>
        <strain evidence="2 3">DSM 16608</strain>
    </source>
</reference>
<accession>F0F487</accession>